<accession>A0A812LGF0</accession>
<evidence type="ECO:0000256" key="4">
    <source>
        <dbReference type="SAM" id="MobiDB-lite"/>
    </source>
</evidence>
<proteinExistence type="inferred from homology"/>
<dbReference type="EMBL" id="CAJNIZ010005914">
    <property type="protein sequence ID" value="CAE7245648.1"/>
    <property type="molecule type" value="Genomic_DNA"/>
</dbReference>
<name>A0A812LGF0_SYMPI</name>
<dbReference type="AlphaFoldDB" id="A0A812LGF0"/>
<organism evidence="5 6">
    <name type="scientific">Symbiodinium pilosum</name>
    <name type="common">Dinoflagellate</name>
    <dbReference type="NCBI Taxonomy" id="2952"/>
    <lineage>
        <taxon>Eukaryota</taxon>
        <taxon>Sar</taxon>
        <taxon>Alveolata</taxon>
        <taxon>Dinophyceae</taxon>
        <taxon>Suessiales</taxon>
        <taxon>Symbiodiniaceae</taxon>
        <taxon>Symbiodinium</taxon>
    </lineage>
</organism>
<dbReference type="GO" id="GO:0000993">
    <property type="term" value="F:RNA polymerase II complex binding"/>
    <property type="evidence" value="ECO:0007669"/>
    <property type="project" value="TreeGrafter"/>
</dbReference>
<protein>
    <submittedName>
        <fullName evidence="5">PAF1 protein</fullName>
    </submittedName>
</protein>
<reference evidence="5" key="1">
    <citation type="submission" date="2021-02" db="EMBL/GenBank/DDBJ databases">
        <authorList>
            <person name="Dougan E. K."/>
            <person name="Rhodes N."/>
            <person name="Thang M."/>
            <person name="Chan C."/>
        </authorList>
    </citation>
    <scope>NUCLEOTIDE SEQUENCE</scope>
</reference>
<comment type="similarity">
    <text evidence="2">Belongs to the PAF1 family.</text>
</comment>
<feature type="compositionally biased region" description="Polar residues" evidence="4">
    <location>
        <begin position="577"/>
        <end position="587"/>
    </location>
</feature>
<evidence type="ECO:0000256" key="2">
    <source>
        <dbReference type="ARBA" id="ARBA00007560"/>
    </source>
</evidence>
<dbReference type="PANTHER" id="PTHR23188:SF12">
    <property type="entry name" value="RNA POLYMERASE II-ASSOCIATED FACTOR 1 HOMOLOG"/>
    <property type="match status" value="1"/>
</dbReference>
<evidence type="ECO:0000313" key="5">
    <source>
        <dbReference type="EMBL" id="CAE7245648.1"/>
    </source>
</evidence>
<dbReference type="Pfam" id="PF03985">
    <property type="entry name" value="Paf1"/>
    <property type="match status" value="1"/>
</dbReference>
<dbReference type="InterPro" id="IPR007133">
    <property type="entry name" value="RNA_pol_II-assoc_Paf1"/>
</dbReference>
<keyword evidence="3" id="KW-0539">Nucleus</keyword>
<dbReference type="GO" id="GO:0006368">
    <property type="term" value="P:transcription elongation by RNA polymerase II"/>
    <property type="evidence" value="ECO:0007669"/>
    <property type="project" value="InterPro"/>
</dbReference>
<evidence type="ECO:0000313" key="6">
    <source>
        <dbReference type="Proteomes" id="UP000649617"/>
    </source>
</evidence>
<sequence length="599" mass="67257">MPSADTVLRNRVSAAGRLITLLKPGSVVGEVGYLLDTQPLPTQVAVRDRVRCLVGYLLDTQSKPPRTQSSDGCLLPTKVTVRDRVRCLALPVTEVQTLLKRRPDLQKPIIRLVSSSLLAKEGCVLGEALEDRRYKAVLEVACPMAKQPGVAEGVAAYRRRNSISSDDHKRLLADVPQCPRDAFLELAKSSKEGRLAYRAPSQWFQRGKKNVQRLSSEMFSGQFTFKRKRSETQGEEEDERPSLLTDGQYRNKLPLPHVPKLLKILPDMDELCMYRRDSLDSKLRPCLLSNRTLLSRVNILDDDAYGKEPEQGSMAPPPPPIDAQLLDDDDVPEEVERAKKFARLKEPTEAYHRQAFGLQLPQLITNDVFTERQRFTTGRNAAEKKIYRDPPGFKSKEEVAQKIGRTFQAAKEEPVHPTKPHLKPKRVMQVVPDVHLWSNRYVQVAFDEQPKGQAIQRNDLLLRSAPDPRTTCFSLFKPRAGDADAYDMQQQYFWSNRGGFQQADEIGEGKTVVLAIPRASENGDQQRQQVKFMVAPTRMVLQKLKAHRLDIEEDTKALRVTVRPPPAAESADISASGPDSQPGSAQPDSAEPVHSAPME</sequence>
<dbReference type="OrthoDB" id="10260285at2759"/>
<evidence type="ECO:0000256" key="1">
    <source>
        <dbReference type="ARBA" id="ARBA00004123"/>
    </source>
</evidence>
<comment type="caution">
    <text evidence="5">The sequence shown here is derived from an EMBL/GenBank/DDBJ whole genome shotgun (WGS) entry which is preliminary data.</text>
</comment>
<evidence type="ECO:0000256" key="3">
    <source>
        <dbReference type="ARBA" id="ARBA00023242"/>
    </source>
</evidence>
<dbReference type="GO" id="GO:0003682">
    <property type="term" value="F:chromatin binding"/>
    <property type="evidence" value="ECO:0007669"/>
    <property type="project" value="TreeGrafter"/>
</dbReference>
<dbReference type="GO" id="GO:0016593">
    <property type="term" value="C:Cdc73/Paf1 complex"/>
    <property type="evidence" value="ECO:0007669"/>
    <property type="project" value="InterPro"/>
</dbReference>
<feature type="region of interest" description="Disordered" evidence="4">
    <location>
        <begin position="557"/>
        <end position="599"/>
    </location>
</feature>
<comment type="subcellular location">
    <subcellularLocation>
        <location evidence="1">Nucleus</location>
    </subcellularLocation>
</comment>
<keyword evidence="6" id="KW-1185">Reference proteome</keyword>
<gene>
    <name evidence="5" type="primary">PAF1</name>
    <name evidence="5" type="ORF">SPIL2461_LOCUS4471</name>
</gene>
<feature type="region of interest" description="Disordered" evidence="4">
    <location>
        <begin position="225"/>
        <end position="250"/>
    </location>
</feature>
<dbReference type="PANTHER" id="PTHR23188">
    <property type="entry name" value="RNA POLYMERASE II-ASSOCIATED FACTOR 1 HOMOLOG"/>
    <property type="match status" value="1"/>
</dbReference>
<dbReference type="Proteomes" id="UP000649617">
    <property type="component" value="Unassembled WGS sequence"/>
</dbReference>